<dbReference type="InterPro" id="IPR018060">
    <property type="entry name" value="HTH_AraC"/>
</dbReference>
<dbReference type="Gene3D" id="1.10.10.60">
    <property type="entry name" value="Homeodomain-like"/>
    <property type="match status" value="1"/>
</dbReference>
<dbReference type="Pfam" id="PF12833">
    <property type="entry name" value="HTH_18"/>
    <property type="match status" value="1"/>
</dbReference>
<dbReference type="OrthoDB" id="2600165at2"/>
<dbReference type="InterPro" id="IPR020449">
    <property type="entry name" value="Tscrpt_reg_AraC-type_HTH"/>
</dbReference>
<organism evidence="5 6">
    <name type="scientific">Chryseobacterium soldanellicola</name>
    <dbReference type="NCBI Taxonomy" id="311333"/>
    <lineage>
        <taxon>Bacteria</taxon>
        <taxon>Pseudomonadati</taxon>
        <taxon>Bacteroidota</taxon>
        <taxon>Flavobacteriia</taxon>
        <taxon>Flavobacteriales</taxon>
        <taxon>Weeksellaceae</taxon>
        <taxon>Chryseobacterium group</taxon>
        <taxon>Chryseobacterium</taxon>
    </lineage>
</organism>
<dbReference type="GO" id="GO:0003700">
    <property type="term" value="F:DNA-binding transcription factor activity"/>
    <property type="evidence" value="ECO:0007669"/>
    <property type="project" value="InterPro"/>
</dbReference>
<keyword evidence="1" id="KW-0805">Transcription regulation</keyword>
<dbReference type="PANTHER" id="PTHR43280:SF32">
    <property type="entry name" value="TRANSCRIPTIONAL REGULATORY PROTEIN"/>
    <property type="match status" value="1"/>
</dbReference>
<evidence type="ECO:0000256" key="2">
    <source>
        <dbReference type="ARBA" id="ARBA00023125"/>
    </source>
</evidence>
<accession>A0A1H1D5L0</accession>
<dbReference type="Proteomes" id="UP000199627">
    <property type="component" value="Unassembled WGS sequence"/>
</dbReference>
<keyword evidence="2" id="KW-0238">DNA-binding</keyword>
<keyword evidence="3" id="KW-0804">Transcription</keyword>
<proteinExistence type="predicted"/>
<name>A0A1H1D5L0_9FLAO</name>
<dbReference type="AlphaFoldDB" id="A0A1H1D5L0"/>
<dbReference type="InterPro" id="IPR009057">
    <property type="entry name" value="Homeodomain-like_sf"/>
</dbReference>
<evidence type="ECO:0000313" key="6">
    <source>
        <dbReference type="Proteomes" id="UP000199627"/>
    </source>
</evidence>
<keyword evidence="6" id="KW-1185">Reference proteome</keyword>
<dbReference type="STRING" id="311333.SAMN05421664_2304"/>
<reference evidence="6" key="1">
    <citation type="submission" date="2016-10" db="EMBL/GenBank/DDBJ databases">
        <authorList>
            <person name="Varghese N."/>
            <person name="Submissions S."/>
        </authorList>
    </citation>
    <scope>NUCLEOTIDE SEQUENCE [LARGE SCALE GENOMIC DNA]</scope>
    <source>
        <strain evidence="6">DSM 17072</strain>
    </source>
</reference>
<dbReference type="SUPFAM" id="SSF46689">
    <property type="entry name" value="Homeodomain-like"/>
    <property type="match status" value="1"/>
</dbReference>
<evidence type="ECO:0000259" key="4">
    <source>
        <dbReference type="PROSITE" id="PS01124"/>
    </source>
</evidence>
<dbReference type="PANTHER" id="PTHR43280">
    <property type="entry name" value="ARAC-FAMILY TRANSCRIPTIONAL REGULATOR"/>
    <property type="match status" value="1"/>
</dbReference>
<evidence type="ECO:0000313" key="5">
    <source>
        <dbReference type="EMBL" id="SDQ71734.1"/>
    </source>
</evidence>
<feature type="domain" description="HTH araC/xylS-type" evidence="4">
    <location>
        <begin position="199"/>
        <end position="304"/>
    </location>
</feature>
<dbReference type="PRINTS" id="PR00032">
    <property type="entry name" value="HTHARAC"/>
</dbReference>
<protein>
    <submittedName>
        <fullName evidence="5">Helix-turn-helix domain-containing protein</fullName>
    </submittedName>
</protein>
<evidence type="ECO:0000256" key="1">
    <source>
        <dbReference type="ARBA" id="ARBA00023015"/>
    </source>
</evidence>
<dbReference type="SMART" id="SM00342">
    <property type="entry name" value="HTH_ARAC"/>
    <property type="match status" value="1"/>
</dbReference>
<evidence type="ECO:0000256" key="3">
    <source>
        <dbReference type="ARBA" id="ARBA00023163"/>
    </source>
</evidence>
<dbReference type="GO" id="GO:0043565">
    <property type="term" value="F:sequence-specific DNA binding"/>
    <property type="evidence" value="ECO:0007669"/>
    <property type="project" value="InterPro"/>
</dbReference>
<gene>
    <name evidence="5" type="ORF">SAMN05421664_2304</name>
</gene>
<dbReference type="EMBL" id="FNKL01000003">
    <property type="protein sequence ID" value="SDQ71734.1"/>
    <property type="molecule type" value="Genomic_DNA"/>
</dbReference>
<dbReference type="PROSITE" id="PS01124">
    <property type="entry name" value="HTH_ARAC_FAMILY_2"/>
    <property type="match status" value="1"/>
</dbReference>
<dbReference type="RefSeq" id="WP_089755886.1">
    <property type="nucleotide sequence ID" value="NZ_FNKL01000003.1"/>
</dbReference>
<sequence length="306" mass="35621">MKQPVRIKTISEFHQFRGLSKPEHPLISVVDYSTINHDVDVKELSWVLDFYSISAKRTSNAKITYGQQEYDFDEGVMFFMAPGQVFSVTVDPDPNVRAKHTGWILLIHPDFFWNTSLAKNIKHYEYFNYSVNETLFLSEKEENTIYGIIENIQQEYHSNIDKFSQNIIISQIETLLNYAERFYQRQFITRKISNHKILDSLEKLLSDYFNNENLITKGLPSVHFVADQLNVSPSYLTGLLKVLTGQSTQQHIHEKLIEKAKEKLSTTQLSVSEIAYELGFEHPQSFSKLFKNKTNVSPLEFRQSFS</sequence>